<evidence type="ECO:0000256" key="8">
    <source>
        <dbReference type="ARBA" id="ARBA00023136"/>
    </source>
</evidence>
<protein>
    <submittedName>
        <fullName evidence="11">Membrane transport protein</fullName>
    </submittedName>
</protein>
<feature type="transmembrane region" description="Helical" evidence="9">
    <location>
        <begin position="21"/>
        <end position="40"/>
    </location>
</feature>
<evidence type="ECO:0000313" key="11">
    <source>
        <dbReference type="EMBL" id="VEA07417.1"/>
    </source>
</evidence>
<feature type="transmembrane region" description="Helical" evidence="9">
    <location>
        <begin position="92"/>
        <end position="114"/>
    </location>
</feature>
<organism evidence="11 12">
    <name type="scientific">Salmonella enterica subsp. enterica serovar Sanjuan</name>
    <dbReference type="NCBI Taxonomy" id="1160765"/>
    <lineage>
        <taxon>Bacteria</taxon>
        <taxon>Pseudomonadati</taxon>
        <taxon>Pseudomonadota</taxon>
        <taxon>Gammaproteobacteria</taxon>
        <taxon>Enterobacterales</taxon>
        <taxon>Enterobacteriaceae</taxon>
        <taxon>Salmonella</taxon>
    </lineage>
</organism>
<evidence type="ECO:0000256" key="1">
    <source>
        <dbReference type="ARBA" id="ARBA00004429"/>
    </source>
</evidence>
<evidence type="ECO:0000259" key="10">
    <source>
        <dbReference type="PROSITE" id="PS50850"/>
    </source>
</evidence>
<dbReference type="PANTHER" id="PTHR23511:SF34">
    <property type="entry name" value="SYNAPTIC VESICLE GLYCOPROTEIN 2"/>
    <property type="match status" value="1"/>
</dbReference>
<evidence type="ECO:0000256" key="7">
    <source>
        <dbReference type="ARBA" id="ARBA00022989"/>
    </source>
</evidence>
<evidence type="ECO:0000256" key="6">
    <source>
        <dbReference type="ARBA" id="ARBA00022692"/>
    </source>
</evidence>
<dbReference type="PANTHER" id="PTHR23511">
    <property type="entry name" value="SYNAPTIC VESICLE GLYCOPROTEIN 2"/>
    <property type="match status" value="1"/>
</dbReference>
<sequence length="206" mass="23127">MEDNDHIGARLDRLPLSRFHFRIFGIISFGLLLTGFLSYSGNVVLAKLINNGWSNNYLNAAFTSALMLGYFIGSLTGGFIGDYLGRRKAFRINLLLVGISATAAAFVPNMYWLIFFRCLMGTGMGGIDYGWICFFYRVYPSRCTRKMVRASLFCRELVTDAVCGDWRSGHCVFKLADDVSSWRDRDAAGVVSFGKVLYRIAQVVSR</sequence>
<keyword evidence="7 9" id="KW-1133">Transmembrane helix</keyword>
<feature type="transmembrane region" description="Helical" evidence="9">
    <location>
        <begin position="60"/>
        <end position="80"/>
    </location>
</feature>
<keyword evidence="5" id="KW-0997">Cell inner membrane</keyword>
<comment type="similarity">
    <text evidence="2">Belongs to the major facilitator superfamily. Sugar transporter (TC 2.A.1.1) family.</text>
</comment>
<dbReference type="PROSITE" id="PS50850">
    <property type="entry name" value="MFS"/>
    <property type="match status" value="1"/>
</dbReference>
<name>A0A3S4FJN5_SALET</name>
<proteinExistence type="inferred from homology"/>
<keyword evidence="3" id="KW-0813">Transport</keyword>
<dbReference type="InterPro" id="IPR020846">
    <property type="entry name" value="MFS_dom"/>
</dbReference>
<evidence type="ECO:0000313" key="12">
    <source>
        <dbReference type="Proteomes" id="UP000276345"/>
    </source>
</evidence>
<gene>
    <name evidence="11" type="primary">ydjE_2</name>
    <name evidence="11" type="ORF">NCTC7406_02977</name>
</gene>
<reference evidence="11 12" key="1">
    <citation type="submission" date="2018-12" db="EMBL/GenBank/DDBJ databases">
        <authorList>
            <consortium name="Pathogen Informatics"/>
        </authorList>
    </citation>
    <scope>NUCLEOTIDE SEQUENCE [LARGE SCALE GENOMIC DNA]</scope>
    <source>
        <strain evidence="11 12">NCTC7406</strain>
    </source>
</reference>
<dbReference type="SUPFAM" id="SSF103473">
    <property type="entry name" value="MFS general substrate transporter"/>
    <property type="match status" value="1"/>
</dbReference>
<dbReference type="EMBL" id="LR134142">
    <property type="protein sequence ID" value="VEA07417.1"/>
    <property type="molecule type" value="Genomic_DNA"/>
</dbReference>
<evidence type="ECO:0000256" key="2">
    <source>
        <dbReference type="ARBA" id="ARBA00010992"/>
    </source>
</evidence>
<feature type="domain" description="Major facilitator superfamily (MFS) profile" evidence="10">
    <location>
        <begin position="23"/>
        <end position="206"/>
    </location>
</feature>
<evidence type="ECO:0000256" key="5">
    <source>
        <dbReference type="ARBA" id="ARBA00022519"/>
    </source>
</evidence>
<keyword evidence="8 9" id="KW-0472">Membrane</keyword>
<keyword evidence="6 9" id="KW-0812">Transmembrane</keyword>
<evidence type="ECO:0000256" key="4">
    <source>
        <dbReference type="ARBA" id="ARBA00022475"/>
    </source>
</evidence>
<dbReference type="InterPro" id="IPR011701">
    <property type="entry name" value="MFS"/>
</dbReference>
<dbReference type="Pfam" id="PF07690">
    <property type="entry name" value="MFS_1"/>
    <property type="match status" value="1"/>
</dbReference>
<dbReference type="GO" id="GO:0022857">
    <property type="term" value="F:transmembrane transporter activity"/>
    <property type="evidence" value="ECO:0007669"/>
    <property type="project" value="InterPro"/>
</dbReference>
<comment type="subcellular location">
    <subcellularLocation>
        <location evidence="1">Cell inner membrane</location>
        <topology evidence="1">Multi-pass membrane protein</topology>
    </subcellularLocation>
</comment>
<evidence type="ECO:0000256" key="3">
    <source>
        <dbReference type="ARBA" id="ARBA00022448"/>
    </source>
</evidence>
<keyword evidence="4" id="KW-1003">Cell membrane</keyword>
<dbReference type="Proteomes" id="UP000276345">
    <property type="component" value="Chromosome"/>
</dbReference>
<evidence type="ECO:0000256" key="9">
    <source>
        <dbReference type="SAM" id="Phobius"/>
    </source>
</evidence>
<dbReference type="GO" id="GO:0005886">
    <property type="term" value="C:plasma membrane"/>
    <property type="evidence" value="ECO:0007669"/>
    <property type="project" value="UniProtKB-SubCell"/>
</dbReference>
<dbReference type="AlphaFoldDB" id="A0A3S4FJN5"/>
<dbReference type="Gene3D" id="1.20.1250.20">
    <property type="entry name" value="MFS general substrate transporter like domains"/>
    <property type="match status" value="1"/>
</dbReference>
<accession>A0A3S4FJN5</accession>
<dbReference type="InterPro" id="IPR036259">
    <property type="entry name" value="MFS_trans_sf"/>
</dbReference>
<feature type="transmembrane region" description="Helical" evidence="9">
    <location>
        <begin position="120"/>
        <end position="139"/>
    </location>
</feature>